<protein>
    <submittedName>
        <fullName evidence="2">Sulfurtransferase</fullName>
    </submittedName>
</protein>
<dbReference type="EMBL" id="JADDUM010000234">
    <property type="protein sequence ID" value="MBE8594013.1"/>
    <property type="molecule type" value="Genomic_DNA"/>
</dbReference>
<proteinExistence type="predicted"/>
<dbReference type="Proteomes" id="UP000613075">
    <property type="component" value="Unassembled WGS sequence"/>
</dbReference>
<sequence>MPDFSGLPLVIESSDLLGKLDAEHLILVDLTSAARYAEGHIPGA</sequence>
<comment type="caution">
    <text evidence="2">The sequence shown here is derived from an EMBL/GenBank/DDBJ whole genome shotgun (WGS) entry which is preliminary data.</text>
</comment>
<dbReference type="InterPro" id="IPR001763">
    <property type="entry name" value="Rhodanese-like_dom"/>
</dbReference>
<gene>
    <name evidence="2" type="ORF">IQK56_25580</name>
</gene>
<reference evidence="2 3" key="1">
    <citation type="submission" date="2020-10" db="EMBL/GenBank/DDBJ databases">
        <title>The draft genomes of Cyclamen pathogen Pseudomonas sp.</title>
        <authorList>
            <person name="Fujikawa T."/>
            <person name="Sawada H."/>
        </authorList>
    </citation>
    <scope>NUCLEOTIDE SEQUENCE [LARGE SCALE GENOMIC DNA]</scope>
    <source>
        <strain evidence="2 3">MAFF 301449</strain>
    </source>
</reference>
<dbReference type="Gene3D" id="3.40.250.10">
    <property type="entry name" value="Rhodanese-like domain"/>
    <property type="match status" value="1"/>
</dbReference>
<evidence type="ECO:0000259" key="1">
    <source>
        <dbReference type="PROSITE" id="PS50206"/>
    </source>
</evidence>
<evidence type="ECO:0000313" key="3">
    <source>
        <dbReference type="Proteomes" id="UP000613075"/>
    </source>
</evidence>
<dbReference type="InterPro" id="IPR036873">
    <property type="entry name" value="Rhodanese-like_dom_sf"/>
</dbReference>
<evidence type="ECO:0000313" key="2">
    <source>
        <dbReference type="EMBL" id="MBE8594013.1"/>
    </source>
</evidence>
<dbReference type="PROSITE" id="PS50206">
    <property type="entry name" value="RHODANESE_3"/>
    <property type="match status" value="1"/>
</dbReference>
<dbReference type="Pfam" id="PF00581">
    <property type="entry name" value="Rhodanese"/>
    <property type="match status" value="1"/>
</dbReference>
<name>A0ABR9SYL2_9PSED</name>
<feature type="non-terminal residue" evidence="2">
    <location>
        <position position="44"/>
    </location>
</feature>
<dbReference type="SUPFAM" id="SSF52821">
    <property type="entry name" value="Rhodanese/Cell cycle control phosphatase"/>
    <property type="match status" value="1"/>
</dbReference>
<organism evidence="2 3">
    <name type="scientific">Pseudomonas cyclaminis</name>
    <dbReference type="NCBI Taxonomy" id="2781239"/>
    <lineage>
        <taxon>Bacteria</taxon>
        <taxon>Pseudomonadati</taxon>
        <taxon>Pseudomonadota</taxon>
        <taxon>Gammaproteobacteria</taxon>
        <taxon>Pseudomonadales</taxon>
        <taxon>Pseudomonadaceae</taxon>
        <taxon>Pseudomonas</taxon>
    </lineage>
</organism>
<accession>A0ABR9SYL2</accession>
<dbReference type="RefSeq" id="WP_341869547.1">
    <property type="nucleotide sequence ID" value="NZ_JADDUM010000234.1"/>
</dbReference>
<feature type="domain" description="Rhodanese" evidence="1">
    <location>
        <begin position="21"/>
        <end position="44"/>
    </location>
</feature>
<keyword evidence="3" id="KW-1185">Reference proteome</keyword>